<feature type="region of interest" description="Disordered" evidence="1">
    <location>
        <begin position="296"/>
        <end position="316"/>
    </location>
</feature>
<dbReference type="PANTHER" id="PTHR28058:SF1">
    <property type="entry name" value="SMALL RIBOSOMAL SUBUNIT PROTEIN BS1M"/>
    <property type="match status" value="1"/>
</dbReference>
<feature type="compositionally biased region" description="Basic residues" evidence="1">
    <location>
        <begin position="699"/>
        <end position="709"/>
    </location>
</feature>
<feature type="region of interest" description="Disordered" evidence="1">
    <location>
        <begin position="126"/>
        <end position="155"/>
    </location>
</feature>
<keyword evidence="3" id="KW-1185">Reference proteome</keyword>
<dbReference type="EMBL" id="JAPDMQ010000033">
    <property type="protein sequence ID" value="KAK0539308.1"/>
    <property type="molecule type" value="Genomic_DNA"/>
</dbReference>
<organism evidence="2 3">
    <name type="scientific">Tilletia horrida</name>
    <dbReference type="NCBI Taxonomy" id="155126"/>
    <lineage>
        <taxon>Eukaryota</taxon>
        <taxon>Fungi</taxon>
        <taxon>Dikarya</taxon>
        <taxon>Basidiomycota</taxon>
        <taxon>Ustilaginomycotina</taxon>
        <taxon>Exobasidiomycetes</taxon>
        <taxon>Tilletiales</taxon>
        <taxon>Tilletiaceae</taxon>
        <taxon>Tilletia</taxon>
    </lineage>
</organism>
<dbReference type="AlphaFoldDB" id="A0AAN6GIQ3"/>
<dbReference type="InterPro" id="IPR016712">
    <property type="entry name" value="Rbsml_bS1m-like"/>
</dbReference>
<dbReference type="Proteomes" id="UP001176521">
    <property type="component" value="Unassembled WGS sequence"/>
</dbReference>
<protein>
    <submittedName>
        <fullName evidence="2">Uncharacterized protein</fullName>
    </submittedName>
</protein>
<feature type="compositionally biased region" description="Low complexity" evidence="1">
    <location>
        <begin position="669"/>
        <end position="680"/>
    </location>
</feature>
<evidence type="ECO:0000313" key="3">
    <source>
        <dbReference type="Proteomes" id="UP001176521"/>
    </source>
</evidence>
<dbReference type="PANTHER" id="PTHR28058">
    <property type="entry name" value="37S RIBOSOMAL PROTEIN MRP51, MITOCHONDRIAL"/>
    <property type="match status" value="1"/>
</dbReference>
<reference evidence="2" key="1">
    <citation type="journal article" date="2023" name="PhytoFront">
        <title>Draft Genome Resources of Seven Strains of Tilletia horrida, Causal Agent of Kernel Smut of Rice.</title>
        <authorList>
            <person name="Khanal S."/>
            <person name="Antony Babu S."/>
            <person name="Zhou X.G."/>
        </authorList>
    </citation>
    <scope>NUCLEOTIDE SEQUENCE</scope>
    <source>
        <strain evidence="2">TX3</strain>
    </source>
</reference>
<evidence type="ECO:0000313" key="2">
    <source>
        <dbReference type="EMBL" id="KAK0539308.1"/>
    </source>
</evidence>
<name>A0AAN6GIQ3_9BASI</name>
<accession>A0AAN6GIQ3</accession>
<feature type="region of interest" description="Disordered" evidence="1">
    <location>
        <begin position="409"/>
        <end position="428"/>
    </location>
</feature>
<feature type="region of interest" description="Disordered" evidence="1">
    <location>
        <begin position="494"/>
        <end position="520"/>
    </location>
</feature>
<comment type="caution">
    <text evidence="2">The sequence shown here is derived from an EMBL/GenBank/DDBJ whole genome shotgun (WGS) entry which is preliminary data.</text>
</comment>
<proteinExistence type="predicted"/>
<gene>
    <name evidence="2" type="ORF">OC842_001012</name>
</gene>
<feature type="region of interest" description="Disordered" evidence="1">
    <location>
        <begin position="669"/>
        <end position="709"/>
    </location>
</feature>
<sequence length="709" mass="74717">MAASSSSSSASSFGRLLQSARISTWDPTIPQLYTAPAAFAARGQYGFKRPIPVPQVSGQQQQGATSSAAASLPLSKISRQRNVDLVLPDTPAGISIWATDSAHPRFIRTFEEKAVKLLDYDPLQRREAQGKGRRPAATEPSTVFDPSTRRLLPTEVHEQDAVRLAQGGLARQDGSSAKRSSFVPSYTYSGIPLHQSESPGRSQYTSLDIVPDYARMTDKQFEAYLEKVRTEVRPALIRHLTGADRARASATIAAAKAAVRAREAEDRKLAEQAQDAKASGVEVETADAHAEIAAGREPGTIPVGPQQSTGAEAESQDSVIVDMWDASRTLSSSYTTTFVRCKLANEAVQPKSTTLPDSSDSLVPIGDVPALHSNGGLQYGTPDEIYTSRLSRPPGLPAHILHRVEDFVKPSPTQRPGRRAIFSSSPSGRGGAAVSLGGHVAHIPGIAMPRHLTNLESVYEATETSASDATGPDSSVDQQTHVLVRPINAYQSELSSADRARQSGQYVPSPPSGISPTASLAASAAGRPVGSAREHVILPDLTSIHVRVRPVYMDEVFVKEAGPLSIDPELSTPGSRAHVGAQPKPLSVSSGHPGVVPISSWAQRGLGEGGIMGLGPRRVSPAMAAESMRMRENASVVAAAAQQAGAQMKSQLSSIFSEVSNVGASVSRADGSAAAATASTGAGGVEVPRLKRTSVGPAARRKHQSNVKK</sequence>
<evidence type="ECO:0000256" key="1">
    <source>
        <dbReference type="SAM" id="MobiDB-lite"/>
    </source>
</evidence>